<keyword evidence="2" id="KW-1185">Reference proteome</keyword>
<dbReference type="RefSeq" id="WP_175396565.1">
    <property type="nucleotide sequence ID" value="NZ_JABMCB010000187.1"/>
</dbReference>
<comment type="caution">
    <text evidence="1">The sequence shown here is derived from an EMBL/GenBank/DDBJ whole genome shotgun (WGS) entry which is preliminary data.</text>
</comment>
<protein>
    <submittedName>
        <fullName evidence="1">DUF3888 domain-containing protein</fullName>
    </submittedName>
</protein>
<dbReference type="AlphaFoldDB" id="A0A7Y6BXZ4"/>
<evidence type="ECO:0000313" key="2">
    <source>
        <dbReference type="Proteomes" id="UP000526125"/>
    </source>
</evidence>
<reference evidence="1 2" key="1">
    <citation type="submission" date="2020-05" db="EMBL/GenBank/DDBJ databases">
        <title>Genome Sequencing of Type Strains.</title>
        <authorList>
            <person name="Lemaire J.F."/>
            <person name="Inderbitzin P."/>
            <person name="Gregorio O.A."/>
            <person name="Collins S.B."/>
            <person name="Wespe N."/>
            <person name="Knight-Connoni V."/>
        </authorList>
    </citation>
    <scope>NUCLEOTIDE SEQUENCE [LARGE SCALE GENOMIC DNA]</scope>
    <source>
        <strain evidence="1 2">LMG 21957</strain>
    </source>
</reference>
<accession>A0A7Y6BXZ4</accession>
<gene>
    <name evidence="1" type="ORF">HP552_16780</name>
</gene>
<sequence>MRLILILMISTIIASGIMPSINPSSDNQKTDSRELQLQDMIVLSLLSHMEKKLEKAYANVLTSAPNLYPFDVDLLDIERVGGFRGFNFQITLEAYPTVGPHIVVGKDIFTYQISPSFNVKLIHYQHLEGPDKNAFPWNYSNLLK</sequence>
<evidence type="ECO:0000313" key="1">
    <source>
        <dbReference type="EMBL" id="NUU76881.1"/>
    </source>
</evidence>
<dbReference type="Proteomes" id="UP000526125">
    <property type="component" value="Unassembled WGS sequence"/>
</dbReference>
<dbReference type="EMBL" id="JABMCB010000187">
    <property type="protein sequence ID" value="NUU76881.1"/>
    <property type="molecule type" value="Genomic_DNA"/>
</dbReference>
<proteinExistence type="predicted"/>
<dbReference type="InterPro" id="IPR024984">
    <property type="entry name" value="DUF3888"/>
</dbReference>
<name>A0A7Y6BXZ4_9BACL</name>
<organism evidence="1 2">
    <name type="scientific">Paenibacillus xylanilyticus</name>
    <dbReference type="NCBI Taxonomy" id="248903"/>
    <lineage>
        <taxon>Bacteria</taxon>
        <taxon>Bacillati</taxon>
        <taxon>Bacillota</taxon>
        <taxon>Bacilli</taxon>
        <taxon>Bacillales</taxon>
        <taxon>Paenibacillaceae</taxon>
        <taxon>Paenibacillus</taxon>
    </lineage>
</organism>
<dbReference type="Pfam" id="PF13027">
    <property type="entry name" value="DUF3888"/>
    <property type="match status" value="1"/>
</dbReference>